<dbReference type="Gene3D" id="3.40.50.720">
    <property type="entry name" value="NAD(P)-binding Rossmann-like Domain"/>
    <property type="match status" value="1"/>
</dbReference>
<dbReference type="PANTHER" id="PTHR43658:SF8">
    <property type="entry name" value="17-BETA-HYDROXYSTEROID DEHYDROGENASE 14-RELATED"/>
    <property type="match status" value="1"/>
</dbReference>
<dbReference type="Proteomes" id="UP001347796">
    <property type="component" value="Unassembled WGS sequence"/>
</dbReference>
<name>A0AAN8PTK3_PATCE</name>
<gene>
    <name evidence="2" type="ORF">SNE40_007349</name>
</gene>
<dbReference type="InterPro" id="IPR002347">
    <property type="entry name" value="SDR_fam"/>
</dbReference>
<comment type="caution">
    <text evidence="2">The sequence shown here is derived from an EMBL/GenBank/DDBJ whole genome shotgun (WGS) entry which is preliminary data.</text>
</comment>
<evidence type="ECO:0008006" key="4">
    <source>
        <dbReference type="Google" id="ProtNLM"/>
    </source>
</evidence>
<evidence type="ECO:0000256" key="1">
    <source>
        <dbReference type="ARBA" id="ARBA00023002"/>
    </source>
</evidence>
<organism evidence="2 3">
    <name type="scientific">Patella caerulea</name>
    <name type="common">Rayed Mediterranean limpet</name>
    <dbReference type="NCBI Taxonomy" id="87958"/>
    <lineage>
        <taxon>Eukaryota</taxon>
        <taxon>Metazoa</taxon>
        <taxon>Spiralia</taxon>
        <taxon>Lophotrochozoa</taxon>
        <taxon>Mollusca</taxon>
        <taxon>Gastropoda</taxon>
        <taxon>Patellogastropoda</taxon>
        <taxon>Patelloidea</taxon>
        <taxon>Patellidae</taxon>
        <taxon>Patella</taxon>
    </lineage>
</organism>
<dbReference type="PANTHER" id="PTHR43658">
    <property type="entry name" value="SHORT-CHAIN DEHYDROGENASE/REDUCTASE"/>
    <property type="match status" value="1"/>
</dbReference>
<dbReference type="InterPro" id="IPR036291">
    <property type="entry name" value="NAD(P)-bd_dom_sf"/>
</dbReference>
<dbReference type="PRINTS" id="PR00081">
    <property type="entry name" value="GDHRDH"/>
</dbReference>
<dbReference type="SUPFAM" id="SSF51735">
    <property type="entry name" value="NAD(P)-binding Rossmann-fold domains"/>
    <property type="match status" value="1"/>
</dbReference>
<keyword evidence="1" id="KW-0560">Oxidoreductase</keyword>
<protein>
    <recommendedName>
        <fullName evidence="4">2,4-dienoyl-CoA reductase</fullName>
    </recommendedName>
</protein>
<dbReference type="FunFam" id="3.40.50.720:FF:000084">
    <property type="entry name" value="Short-chain dehydrogenase reductase"/>
    <property type="match status" value="1"/>
</dbReference>
<evidence type="ECO:0000313" key="3">
    <source>
        <dbReference type="Proteomes" id="UP001347796"/>
    </source>
</evidence>
<evidence type="ECO:0000313" key="2">
    <source>
        <dbReference type="EMBL" id="KAK6185022.1"/>
    </source>
</evidence>
<reference evidence="2 3" key="1">
    <citation type="submission" date="2024-01" db="EMBL/GenBank/DDBJ databases">
        <title>The genome of the rayed Mediterranean limpet Patella caerulea (Linnaeus, 1758).</title>
        <authorList>
            <person name="Anh-Thu Weber A."/>
            <person name="Halstead-Nussloch G."/>
        </authorList>
    </citation>
    <scope>NUCLEOTIDE SEQUENCE [LARGE SCALE GENOMIC DNA]</scope>
    <source>
        <strain evidence="2">AATW-2023a</strain>
        <tissue evidence="2">Whole specimen</tissue>
    </source>
</reference>
<dbReference type="GO" id="GO:0008670">
    <property type="term" value="F:2,4-dienoyl-CoA reductase (NADPH) activity"/>
    <property type="evidence" value="ECO:0007669"/>
    <property type="project" value="TreeGrafter"/>
</dbReference>
<keyword evidence="3" id="KW-1185">Reference proteome</keyword>
<accession>A0AAN8PTK3</accession>
<proteinExistence type="predicted"/>
<sequence length="285" mass="30414">MLPADTFKGKTAFITGGGTGLGKGMTYFLSSLGAQVAITSRTLKVLEKTASEIQTETGNKVLAVAADVRKPDDVKTALDRCESELGLPDIVINNAAGNFISPTERLSPNAWKTVTDIVLTGTANVTLDAGKRLIKAKQEAVFLMISADYAESGSGFVVPSASAKAGVEAITKSLAAEWARYGMRFNCISPGPIETQGAFSRLDPTGQFIEKMINRIPAGRLGEVEELANLATYLVSDYSSYISGQIIRLNGGEYPSAAGMFNPLKQVTTEQWDMMEKLIRSVKGS</sequence>
<dbReference type="CDD" id="cd05369">
    <property type="entry name" value="TER_DECR_SDR_a"/>
    <property type="match status" value="1"/>
</dbReference>
<dbReference type="GO" id="GO:0006635">
    <property type="term" value="P:fatty acid beta-oxidation"/>
    <property type="evidence" value="ECO:0007669"/>
    <property type="project" value="TreeGrafter"/>
</dbReference>
<dbReference type="Pfam" id="PF13561">
    <property type="entry name" value="adh_short_C2"/>
    <property type="match status" value="1"/>
</dbReference>
<dbReference type="GO" id="GO:0005739">
    <property type="term" value="C:mitochondrion"/>
    <property type="evidence" value="ECO:0007669"/>
    <property type="project" value="TreeGrafter"/>
</dbReference>
<dbReference type="AlphaFoldDB" id="A0AAN8PTK3"/>
<dbReference type="EMBL" id="JAZGQO010000006">
    <property type="protein sequence ID" value="KAK6185022.1"/>
    <property type="molecule type" value="Genomic_DNA"/>
</dbReference>